<evidence type="ECO:0000256" key="6">
    <source>
        <dbReference type="ARBA" id="ARBA00022857"/>
    </source>
</evidence>
<dbReference type="UniPathway" id="UPA00098">
    <property type="reaction ID" value="UER00361"/>
</dbReference>
<dbReference type="FunFam" id="1.10.3730.10:FF:000001">
    <property type="entry name" value="Pyrroline-5-carboxylate reductase"/>
    <property type="match status" value="1"/>
</dbReference>
<dbReference type="InterPro" id="IPR000304">
    <property type="entry name" value="Pyrroline-COOH_reductase"/>
</dbReference>
<dbReference type="Pfam" id="PF03807">
    <property type="entry name" value="F420_oxidored"/>
    <property type="match status" value="1"/>
</dbReference>
<accession>A0A0B0EMP5</accession>
<keyword evidence="5 8" id="KW-0641">Proline biosynthesis</keyword>
<keyword evidence="7 8" id="KW-0560">Oxidoreductase</keyword>
<evidence type="ECO:0000256" key="9">
    <source>
        <dbReference type="NCBIfam" id="TIGR00112"/>
    </source>
</evidence>
<dbReference type="SUPFAM" id="SSF48179">
    <property type="entry name" value="6-phosphogluconate dehydrogenase C-terminal domain-like"/>
    <property type="match status" value="1"/>
</dbReference>
<dbReference type="Gene3D" id="3.40.50.720">
    <property type="entry name" value="NAD(P)-binding Rossmann-like Domain"/>
    <property type="match status" value="1"/>
</dbReference>
<evidence type="ECO:0000256" key="8">
    <source>
        <dbReference type="HAMAP-Rule" id="MF_01925"/>
    </source>
</evidence>
<evidence type="ECO:0000256" key="10">
    <source>
        <dbReference type="PIRSR" id="PIRSR000193-1"/>
    </source>
</evidence>
<dbReference type="FunFam" id="3.40.50.720:FF:000190">
    <property type="entry name" value="Pyrroline-5-carboxylate reductase"/>
    <property type="match status" value="1"/>
</dbReference>
<dbReference type="InterPro" id="IPR008927">
    <property type="entry name" value="6-PGluconate_DH-like_C_sf"/>
</dbReference>
<reference evidence="13 14" key="1">
    <citation type="submission" date="2014-10" db="EMBL/GenBank/DDBJ databases">
        <title>Draft genome of anammox bacterium scalindua brodae, obtained using differential coverage binning of sequence data from two enrichment reactors.</title>
        <authorList>
            <person name="Speth D.R."/>
            <person name="Russ L."/>
            <person name="Kartal B."/>
            <person name="Op den Camp H.J."/>
            <person name="Dutilh B.E."/>
            <person name="Jetten M.S."/>
        </authorList>
    </citation>
    <scope>NUCLEOTIDE SEQUENCE [LARGE SCALE GENOMIC DNA]</scope>
    <source>
        <strain evidence="13">RU1</strain>
    </source>
</reference>
<evidence type="ECO:0000256" key="2">
    <source>
        <dbReference type="ARBA" id="ARBA00005525"/>
    </source>
</evidence>
<comment type="catalytic activity">
    <reaction evidence="8">
        <text>L-proline + NADP(+) = (S)-1-pyrroline-5-carboxylate + NADPH + 2 H(+)</text>
        <dbReference type="Rhea" id="RHEA:14109"/>
        <dbReference type="ChEBI" id="CHEBI:15378"/>
        <dbReference type="ChEBI" id="CHEBI:17388"/>
        <dbReference type="ChEBI" id="CHEBI:57783"/>
        <dbReference type="ChEBI" id="CHEBI:58349"/>
        <dbReference type="ChEBI" id="CHEBI:60039"/>
        <dbReference type="EC" id="1.5.1.2"/>
    </reaction>
</comment>
<dbReference type="SUPFAM" id="SSF51735">
    <property type="entry name" value="NAD(P)-binding Rossmann-fold domains"/>
    <property type="match status" value="1"/>
</dbReference>
<comment type="similarity">
    <text evidence="2 8">Belongs to the pyrroline-5-carboxylate reductase family.</text>
</comment>
<dbReference type="PATRIC" id="fig|237368.3.peg.449"/>
<dbReference type="AlphaFoldDB" id="A0A0B0EMP5"/>
<dbReference type="GO" id="GO:0004735">
    <property type="term" value="F:pyrroline-5-carboxylate reductase activity"/>
    <property type="evidence" value="ECO:0007669"/>
    <property type="project" value="UniProtKB-UniRule"/>
</dbReference>
<feature type="binding site" evidence="10">
    <location>
        <begin position="71"/>
        <end position="74"/>
    </location>
    <ligand>
        <name>NADP(+)</name>
        <dbReference type="ChEBI" id="CHEBI:58349"/>
    </ligand>
</feature>
<evidence type="ECO:0000256" key="1">
    <source>
        <dbReference type="ARBA" id="ARBA00004496"/>
    </source>
</evidence>
<feature type="binding site" evidence="10">
    <location>
        <begin position="9"/>
        <end position="14"/>
    </location>
    <ligand>
        <name>NADP(+)</name>
        <dbReference type="ChEBI" id="CHEBI:58349"/>
    </ligand>
</feature>
<dbReference type="EMBL" id="JRYO01000033">
    <property type="protein sequence ID" value="KHE93854.1"/>
    <property type="molecule type" value="Genomic_DNA"/>
</dbReference>
<evidence type="ECO:0000256" key="4">
    <source>
        <dbReference type="ARBA" id="ARBA00022605"/>
    </source>
</evidence>
<gene>
    <name evidence="8" type="primary">proC</name>
    <name evidence="13" type="ORF">SCABRO_00411</name>
</gene>
<evidence type="ECO:0000313" key="14">
    <source>
        <dbReference type="Proteomes" id="UP000030652"/>
    </source>
</evidence>
<comment type="caution">
    <text evidence="13">The sequence shown here is derived from an EMBL/GenBank/DDBJ whole genome shotgun (WGS) entry which is preliminary data.</text>
</comment>
<dbReference type="GO" id="GO:0055129">
    <property type="term" value="P:L-proline biosynthetic process"/>
    <property type="evidence" value="ECO:0007669"/>
    <property type="project" value="UniProtKB-UniRule"/>
</dbReference>
<dbReference type="InterPro" id="IPR028939">
    <property type="entry name" value="P5C_Rdtase_cat_N"/>
</dbReference>
<evidence type="ECO:0000313" key="13">
    <source>
        <dbReference type="EMBL" id="KHE93854.1"/>
    </source>
</evidence>
<dbReference type="GO" id="GO:0005737">
    <property type="term" value="C:cytoplasm"/>
    <property type="evidence" value="ECO:0007669"/>
    <property type="project" value="UniProtKB-SubCell"/>
</dbReference>
<keyword evidence="3 8" id="KW-0963">Cytoplasm</keyword>
<evidence type="ECO:0000256" key="5">
    <source>
        <dbReference type="ARBA" id="ARBA00022650"/>
    </source>
</evidence>
<dbReference type="HAMAP" id="MF_01925">
    <property type="entry name" value="P5C_reductase"/>
    <property type="match status" value="1"/>
</dbReference>
<organism evidence="13 14">
    <name type="scientific">Candidatus Scalindua brodae</name>
    <dbReference type="NCBI Taxonomy" id="237368"/>
    <lineage>
        <taxon>Bacteria</taxon>
        <taxon>Pseudomonadati</taxon>
        <taxon>Planctomycetota</taxon>
        <taxon>Candidatus Brocadiia</taxon>
        <taxon>Candidatus Brocadiales</taxon>
        <taxon>Candidatus Scalinduaceae</taxon>
        <taxon>Candidatus Scalindua</taxon>
    </lineage>
</organism>
<comment type="subcellular location">
    <subcellularLocation>
        <location evidence="1 8">Cytoplasm</location>
    </subcellularLocation>
</comment>
<comment type="pathway">
    <text evidence="8">Amino-acid biosynthesis; L-proline biosynthesis; L-proline from L-glutamate 5-semialdehyde: step 1/1.</text>
</comment>
<dbReference type="eggNOG" id="COG0345">
    <property type="taxonomic scope" value="Bacteria"/>
</dbReference>
<comment type="function">
    <text evidence="8">Catalyzes the reduction of 1-pyrroline-5-carboxylate (PCA) to L-proline.</text>
</comment>
<feature type="binding site" evidence="10">
    <location>
        <position position="58"/>
    </location>
    <ligand>
        <name>NADPH</name>
        <dbReference type="ChEBI" id="CHEBI:57783"/>
    </ligand>
</feature>
<evidence type="ECO:0000259" key="11">
    <source>
        <dbReference type="Pfam" id="PF03807"/>
    </source>
</evidence>
<evidence type="ECO:0000259" key="12">
    <source>
        <dbReference type="Pfam" id="PF14748"/>
    </source>
</evidence>
<dbReference type="PIRSF" id="PIRSF000193">
    <property type="entry name" value="Pyrrol-5-carb_rd"/>
    <property type="match status" value="1"/>
</dbReference>
<protein>
    <recommendedName>
        <fullName evidence="8 9">Pyrroline-5-carboxylate reductase</fullName>
        <shortName evidence="8">P5C reductase</shortName>
        <shortName evidence="8">P5CR</shortName>
        <ecNumber evidence="8 9">1.5.1.2</ecNumber>
    </recommendedName>
    <alternativeName>
        <fullName evidence="8">PCA reductase</fullName>
    </alternativeName>
</protein>
<feature type="domain" description="Pyrroline-5-carboxylate reductase catalytic N-terminal" evidence="11">
    <location>
        <begin position="5"/>
        <end position="100"/>
    </location>
</feature>
<dbReference type="Pfam" id="PF14748">
    <property type="entry name" value="P5CR_dimer"/>
    <property type="match status" value="1"/>
</dbReference>
<dbReference type="EC" id="1.5.1.2" evidence="8 9"/>
<name>A0A0B0EMP5_9BACT</name>
<dbReference type="PANTHER" id="PTHR11645">
    <property type="entry name" value="PYRROLINE-5-CARBOXYLATE REDUCTASE"/>
    <property type="match status" value="1"/>
</dbReference>
<dbReference type="Proteomes" id="UP000030652">
    <property type="component" value="Unassembled WGS sequence"/>
</dbReference>
<evidence type="ECO:0000256" key="7">
    <source>
        <dbReference type="ARBA" id="ARBA00023002"/>
    </source>
</evidence>
<dbReference type="InterPro" id="IPR036291">
    <property type="entry name" value="NAD(P)-bd_dom_sf"/>
</dbReference>
<dbReference type="NCBIfam" id="TIGR00112">
    <property type="entry name" value="proC"/>
    <property type="match status" value="1"/>
</dbReference>
<keyword evidence="4 8" id="KW-0028">Amino-acid biosynthesis</keyword>
<dbReference type="PANTHER" id="PTHR11645:SF0">
    <property type="entry name" value="PYRROLINE-5-CARBOXYLATE REDUCTASE 3"/>
    <property type="match status" value="1"/>
</dbReference>
<comment type="catalytic activity">
    <reaction evidence="8">
        <text>L-proline + NAD(+) = (S)-1-pyrroline-5-carboxylate + NADH + 2 H(+)</text>
        <dbReference type="Rhea" id="RHEA:14105"/>
        <dbReference type="ChEBI" id="CHEBI:15378"/>
        <dbReference type="ChEBI" id="CHEBI:17388"/>
        <dbReference type="ChEBI" id="CHEBI:57540"/>
        <dbReference type="ChEBI" id="CHEBI:57945"/>
        <dbReference type="ChEBI" id="CHEBI:60039"/>
        <dbReference type="EC" id="1.5.1.2"/>
    </reaction>
</comment>
<keyword evidence="6 8" id="KW-0521">NADP</keyword>
<feature type="domain" description="Pyrroline-5-carboxylate reductase dimerisation" evidence="12">
    <location>
        <begin position="163"/>
        <end position="267"/>
    </location>
</feature>
<proteinExistence type="inferred from homology"/>
<sequence length="276" mass="29056">MLKEKIGFIGGGKMGEALMKGILKAKLSTVDNIIVSDIDKKCCQALEKETGIKTTQENKEVIANSDIIILAIKPNVMGTILEELKSDITSEHLVVSIAAGIPLNFMESSLNDGCRAIRVMPNTPCLVGETAAGYALGENATLDDGELVGRILNAVGKSFLMEEKYLDAVTGLSGSGPAFIYMVIDALADGGVKMGLPRDVSTELAAQTTFGAAKMVLEAGMHIGELKDFVTSPGGTTIEGLHALEKGGLTNALINAVEVATKKSKRLGKAFSKQKK</sequence>
<dbReference type="Gene3D" id="1.10.3730.10">
    <property type="entry name" value="ProC C-terminal domain-like"/>
    <property type="match status" value="1"/>
</dbReference>
<dbReference type="InterPro" id="IPR029036">
    <property type="entry name" value="P5CR_dimer"/>
</dbReference>
<evidence type="ECO:0000256" key="3">
    <source>
        <dbReference type="ARBA" id="ARBA00022490"/>
    </source>
</evidence>